<evidence type="ECO:0000256" key="3">
    <source>
        <dbReference type="ARBA" id="ARBA00022798"/>
    </source>
</evidence>
<dbReference type="GO" id="GO:0046872">
    <property type="term" value="F:metal ion binding"/>
    <property type="evidence" value="ECO:0007669"/>
    <property type="project" value="UniProtKB-KW"/>
</dbReference>
<feature type="binding site" evidence="10">
    <location>
        <position position="184"/>
    </location>
    <ligand>
        <name>glycerol</name>
        <dbReference type="ChEBI" id="CHEBI:17754"/>
    </ligand>
</feature>
<evidence type="ECO:0000313" key="15">
    <source>
        <dbReference type="Proteomes" id="UP000007067"/>
    </source>
</evidence>
<dbReference type="InterPro" id="IPR018211">
    <property type="entry name" value="ADH_Fe_CS"/>
</dbReference>
<evidence type="ECO:0000256" key="10">
    <source>
        <dbReference type="PIRSR" id="PIRSR000112-1"/>
    </source>
</evidence>
<dbReference type="PIRSF" id="PIRSF000112">
    <property type="entry name" value="Glycerol_dehydrogenase"/>
    <property type="match status" value="1"/>
</dbReference>
<evidence type="ECO:0000259" key="13">
    <source>
        <dbReference type="Pfam" id="PF00465"/>
    </source>
</evidence>
<dbReference type="GO" id="GO:0015980">
    <property type="term" value="P:energy derivation by oxidation of organic compounds"/>
    <property type="evidence" value="ECO:0007669"/>
    <property type="project" value="UniProtKB-ARBA"/>
</dbReference>
<evidence type="ECO:0000256" key="9">
    <source>
        <dbReference type="ARBA" id="ARBA00049006"/>
    </source>
</evidence>
<feature type="binding site" evidence="10">
    <location>
        <position position="267"/>
    </location>
    <ligand>
        <name>glycerol</name>
        <dbReference type="ChEBI" id="CHEBI:17754"/>
    </ligand>
</feature>
<evidence type="ECO:0000256" key="2">
    <source>
        <dbReference type="ARBA" id="ARBA00022723"/>
    </source>
</evidence>
<dbReference type="Gene3D" id="1.20.1090.10">
    <property type="entry name" value="Dehydroquinate synthase-like - alpha domain"/>
    <property type="match status" value="1"/>
</dbReference>
<evidence type="ECO:0000256" key="11">
    <source>
        <dbReference type="PIRSR" id="PIRSR000112-2"/>
    </source>
</evidence>
<dbReference type="Proteomes" id="UP000007067">
    <property type="component" value="Chromosome"/>
</dbReference>
<comment type="pathway">
    <text evidence="6">Polyol metabolism; glycerol fermentation; glycerone phosphate from glycerol (oxidative route): step 1/2.</text>
</comment>
<sequence length="380" mass="40122">MPHLALLISKGAIMDRIIQSPGKYIQGADVINRLGEYLKPLAERWLVVGDKFVLGFAQSTVEKSFKDAGLVVEIAPFGGECSQNEIDRLRGIAETAQCGAILGIGGGKTLDTAKALAHFMGVPVAIAPTIASTDAPCSALSVIYTDEGEFDRYLLLPNNPNMVIVDTKIVAGAPARLLAAGIGDALATWFEARACSRSGATTMAGGKCTQAALALAELCYNTLLEEGEKAMLAAEQHVVTPALERVIEANTYLSGVGFESGGLAAAHAVHNGLTAIPDAHHYYHGEKVAFGTLTQLVLENAPVEEIETVAAFSHAVGLPITLAQLDIKEDVPAKMRIVAEAACAEGETIHNMPGGATPDQVYATLLVADQYGQRFLQEWE</sequence>
<accession>Q31U42</accession>
<dbReference type="GO" id="GO:0019563">
    <property type="term" value="P:glycerol catabolic process"/>
    <property type="evidence" value="ECO:0007669"/>
    <property type="project" value="UniProtKB-ARBA"/>
</dbReference>
<comment type="catalytic activity">
    <reaction evidence="9">
        <text>glycerol + NAD(+) = dihydroxyacetone + NADH + H(+)</text>
        <dbReference type="Rhea" id="RHEA:13769"/>
        <dbReference type="ChEBI" id="CHEBI:15378"/>
        <dbReference type="ChEBI" id="CHEBI:16016"/>
        <dbReference type="ChEBI" id="CHEBI:17754"/>
        <dbReference type="ChEBI" id="CHEBI:57540"/>
        <dbReference type="ChEBI" id="CHEBI:57945"/>
        <dbReference type="EC" id="1.1.1.6"/>
    </reaction>
</comment>
<dbReference type="AlphaFoldDB" id="Q31U42"/>
<keyword evidence="4" id="KW-0560">Oxidoreductase</keyword>
<dbReference type="NCBIfam" id="NF006941">
    <property type="entry name" value="PRK09423.1"/>
    <property type="match status" value="1"/>
</dbReference>
<feature type="binding site" evidence="12">
    <location>
        <position position="138"/>
    </location>
    <ligand>
        <name>NAD(+)</name>
        <dbReference type="ChEBI" id="CHEBI:57540"/>
    </ligand>
</feature>
<evidence type="ECO:0000256" key="12">
    <source>
        <dbReference type="PIRSR" id="PIRSR000112-3"/>
    </source>
</evidence>
<feature type="binding site" evidence="12">
    <location>
        <position position="144"/>
    </location>
    <ligand>
        <name>NAD(+)</name>
        <dbReference type="ChEBI" id="CHEBI:57540"/>
    </ligand>
</feature>
<dbReference type="HOGENOM" id="CLU_044754_1_0_6"/>
<organism evidence="14 15">
    <name type="scientific">Shigella boydii serotype 4 (strain Sb227)</name>
    <dbReference type="NCBI Taxonomy" id="300268"/>
    <lineage>
        <taxon>Bacteria</taxon>
        <taxon>Pseudomonadati</taxon>
        <taxon>Pseudomonadota</taxon>
        <taxon>Gammaproteobacteria</taxon>
        <taxon>Enterobacterales</taxon>
        <taxon>Enterobacteriaceae</taxon>
        <taxon>Shigella</taxon>
    </lineage>
</organism>
<feature type="binding site" evidence="10">
    <location>
        <position position="284"/>
    </location>
    <ligand>
        <name>glycerol</name>
        <dbReference type="ChEBI" id="CHEBI:17754"/>
    </ligand>
</feature>
<dbReference type="PROSITE" id="PS00060">
    <property type="entry name" value="ADH_IRON_2"/>
    <property type="match status" value="1"/>
</dbReference>
<dbReference type="Pfam" id="PF00465">
    <property type="entry name" value="Fe-ADH"/>
    <property type="match status" value="1"/>
</dbReference>
<feature type="binding site" evidence="12">
    <location>
        <begin position="129"/>
        <end position="132"/>
    </location>
    <ligand>
        <name>NAD(+)</name>
        <dbReference type="ChEBI" id="CHEBI:57540"/>
    </ligand>
</feature>
<evidence type="ECO:0000313" key="14">
    <source>
        <dbReference type="EMBL" id="ABB68416.1"/>
    </source>
</evidence>
<keyword evidence="5 12" id="KW-0520">NAD</keyword>
<keyword evidence="3" id="KW-0319">Glycerol metabolism</keyword>
<keyword evidence="2 10" id="KW-0479">Metal-binding</keyword>
<dbReference type="PANTHER" id="PTHR43616">
    <property type="entry name" value="GLYCEROL DEHYDROGENASE"/>
    <property type="match status" value="1"/>
</dbReference>
<dbReference type="PROSITE" id="PS00913">
    <property type="entry name" value="ADH_IRON_1"/>
    <property type="match status" value="1"/>
</dbReference>
<dbReference type="FunFam" id="3.40.50.1970:FF:000005">
    <property type="entry name" value="Glycerol dehydrogenase"/>
    <property type="match status" value="1"/>
</dbReference>
<feature type="binding site" evidence="11">
    <location>
        <position position="134"/>
    </location>
    <ligand>
        <name>glycerol</name>
        <dbReference type="ChEBI" id="CHEBI:17754"/>
    </ligand>
</feature>
<dbReference type="PANTHER" id="PTHR43616:SF5">
    <property type="entry name" value="GLYCEROL DEHYDROGENASE 1"/>
    <property type="match status" value="1"/>
</dbReference>
<dbReference type="CDD" id="cd08170">
    <property type="entry name" value="GlyDH"/>
    <property type="match status" value="1"/>
</dbReference>
<proteinExistence type="inferred from homology"/>
<comment type="cofactor">
    <cofactor evidence="10">
        <name>Zn(2+)</name>
        <dbReference type="ChEBI" id="CHEBI:29105"/>
    </cofactor>
    <text evidence="10">Binds 1 zinc ion per subunit.</text>
</comment>
<reference evidence="14 15" key="1">
    <citation type="journal article" date="2005" name="Nucleic Acids Res.">
        <title>Genome dynamics and diversity of Shigella species, the etiologic agents of bacillary dysentery.</title>
        <authorList>
            <person name="Yang F."/>
            <person name="Yang J."/>
            <person name="Zhang X."/>
            <person name="Chen L."/>
            <person name="Jiang Y."/>
            <person name="Yan Y."/>
            <person name="Tang X."/>
            <person name="Wang J."/>
            <person name="Xiong Z."/>
            <person name="Dong J."/>
            <person name="Xue Y."/>
            <person name="Zhu Y."/>
            <person name="Xu X."/>
            <person name="Sun L."/>
            <person name="Chen S."/>
            <person name="Nie H."/>
            <person name="Peng J."/>
            <person name="Xu J."/>
            <person name="Wang Y."/>
            <person name="Yuan Z."/>
            <person name="Wen Y."/>
            <person name="Yao Z."/>
            <person name="Shen Y."/>
            <person name="Qiang B."/>
            <person name="Hou Y."/>
            <person name="Yu J."/>
            <person name="Jin Q."/>
        </authorList>
    </citation>
    <scope>NUCLEOTIDE SEQUENCE [LARGE SCALE GENOMIC DNA]</scope>
    <source>
        <strain evidence="14 15">Sb227</strain>
    </source>
</reference>
<dbReference type="SUPFAM" id="SSF56796">
    <property type="entry name" value="Dehydroquinate synthase-like"/>
    <property type="match status" value="1"/>
</dbReference>
<protein>
    <recommendedName>
        <fullName evidence="8">Glycerol dehydrogenase</fullName>
        <ecNumber evidence="7">1.1.1.6</ecNumber>
    </recommendedName>
</protein>
<evidence type="ECO:0000256" key="6">
    <source>
        <dbReference type="ARBA" id="ARBA00037918"/>
    </source>
</evidence>
<comment type="similarity">
    <text evidence="1">Belongs to the iron-containing alcohol dehydrogenase family.</text>
</comment>
<dbReference type="KEGG" id="sbo:SBO_3965"/>
<feature type="binding site" evidence="12">
    <location>
        <begin position="107"/>
        <end position="111"/>
    </location>
    <ligand>
        <name>NAD(+)</name>
        <dbReference type="ChEBI" id="CHEBI:57540"/>
    </ligand>
</feature>
<dbReference type="InterPro" id="IPR016205">
    <property type="entry name" value="Glycerol_DH"/>
</dbReference>
<feature type="binding site" evidence="12">
    <location>
        <position position="140"/>
    </location>
    <ligand>
        <name>NAD(+)</name>
        <dbReference type="ChEBI" id="CHEBI:57540"/>
    </ligand>
</feature>
<keyword evidence="10" id="KW-0862">Zinc</keyword>
<evidence type="ECO:0000256" key="8">
    <source>
        <dbReference type="ARBA" id="ARBA00040132"/>
    </source>
</evidence>
<dbReference type="FunFam" id="1.20.1090.10:FF:000004">
    <property type="entry name" value="Glycerol dehydrogenase"/>
    <property type="match status" value="1"/>
</dbReference>
<dbReference type="InterPro" id="IPR001670">
    <property type="entry name" value="ADH_Fe/GldA"/>
</dbReference>
<gene>
    <name evidence="14" type="primary">gldA</name>
    <name evidence="14" type="ordered locus">SBO_3965</name>
</gene>
<evidence type="ECO:0000256" key="5">
    <source>
        <dbReference type="ARBA" id="ARBA00023027"/>
    </source>
</evidence>
<dbReference type="EMBL" id="CP000036">
    <property type="protein sequence ID" value="ABB68416.1"/>
    <property type="molecule type" value="Genomic_DNA"/>
</dbReference>
<evidence type="ECO:0000256" key="4">
    <source>
        <dbReference type="ARBA" id="ARBA00023002"/>
    </source>
</evidence>
<evidence type="ECO:0000256" key="7">
    <source>
        <dbReference type="ARBA" id="ARBA00039147"/>
    </source>
</evidence>
<name>Q31U42_SHIBS</name>
<dbReference type="GO" id="GO:0005829">
    <property type="term" value="C:cytosol"/>
    <property type="evidence" value="ECO:0007669"/>
    <property type="project" value="TreeGrafter"/>
</dbReference>
<feature type="domain" description="Alcohol dehydrogenase iron-type/glycerol dehydrogenase GldA" evidence="13">
    <location>
        <begin position="21"/>
        <end position="167"/>
    </location>
</feature>
<dbReference type="EC" id="1.1.1.6" evidence="7"/>
<evidence type="ECO:0000256" key="1">
    <source>
        <dbReference type="ARBA" id="ARBA00007358"/>
    </source>
</evidence>
<dbReference type="Gene3D" id="3.40.50.1970">
    <property type="match status" value="1"/>
</dbReference>
<dbReference type="GO" id="GO:0008888">
    <property type="term" value="F:glycerol dehydrogenase (NAD+) activity"/>
    <property type="evidence" value="ECO:0007669"/>
    <property type="project" value="UniProtKB-EC"/>
</dbReference>